<dbReference type="Proteomes" id="UP000321567">
    <property type="component" value="Unassembled WGS sequence"/>
</dbReference>
<sequence length="661" mass="69903">MVDALYLAWIEADAAFDPALHARADLAVRALEVRAEEGEAPFARVVVANGPGALAGPRGQRQIVISARIDGTVRPLFRGVLNQVPLGLAGPFLTLTFDSRTGDTAARLAAALAPLKIAPAFDPLFIAEGREDEPEEILDGWFARPCIDRLSGAVSVSDGLTGRTHATLGPETLEEGSIEITQPQGPPPAWIEGRAVVAWTQRGGAIADFGTLIAREAGGALITLSPESEFADGWPRAGHRLGGTSGYQIVASALVAQEVEDLDDTLANDPSVVTSDDGHTRVIASGNGLGVQGSVDFGPTATRSSLFPAGVFAGWVSFDKRAYWPVLRVRWDFRQKRREILVCRLESHLVSDLAGSGPGETIAFGLRDVGVAAAGTSPEADIPDCDTLLSLSRPRVSDTDTSTVPSGLDEVTSGEADTGLPIGDPLYPRFAPTPRGRQAIAHMMRVLAVRLAFAQRCVQVRARLPGWSAETLALDLDTTVTLESPRLPGGKATGKVVALRWSWDEDGSATEVVIACSIGGGGTFAAPTPGSDAYAADTWEDYAAAGTVFESGPEGDPLRVAWTDDPGPGPTDAFAGAHAWTAADLIGRLCLRNLWAEQDAYIWLHRNGTTSPRWLLSAVPTDVCLALRPLRGLDQVTHTHTLTPAGRFGLPPSFWPEAPRG</sequence>
<dbReference type="RefSeq" id="WP_147162498.1">
    <property type="nucleotide sequence ID" value="NZ_BJZO01000009.1"/>
</dbReference>
<organism evidence="2 3">
    <name type="scientific">Pararhodospirillum oryzae</name>
    <dbReference type="NCBI Taxonomy" id="478448"/>
    <lineage>
        <taxon>Bacteria</taxon>
        <taxon>Pseudomonadati</taxon>
        <taxon>Pseudomonadota</taxon>
        <taxon>Alphaproteobacteria</taxon>
        <taxon>Rhodospirillales</taxon>
        <taxon>Rhodospirillaceae</taxon>
        <taxon>Pararhodospirillum</taxon>
    </lineage>
</organism>
<comment type="caution">
    <text evidence="2">The sequence shown here is derived from an EMBL/GenBank/DDBJ whole genome shotgun (WGS) entry which is preliminary data.</text>
</comment>
<protein>
    <submittedName>
        <fullName evidence="2">Uncharacterized protein</fullName>
    </submittedName>
</protein>
<dbReference type="EMBL" id="BJZO01000009">
    <property type="protein sequence ID" value="GEO80437.1"/>
    <property type="molecule type" value="Genomic_DNA"/>
</dbReference>
<dbReference type="OrthoDB" id="8477170at2"/>
<evidence type="ECO:0000313" key="2">
    <source>
        <dbReference type="EMBL" id="GEO80437.1"/>
    </source>
</evidence>
<reference evidence="2 3" key="1">
    <citation type="submission" date="2019-07" db="EMBL/GenBank/DDBJ databases">
        <title>Whole genome shotgun sequence of Rhodospirillum oryzae NBRC 107573.</title>
        <authorList>
            <person name="Hosoyama A."/>
            <person name="Uohara A."/>
            <person name="Ohji S."/>
            <person name="Ichikawa N."/>
        </authorList>
    </citation>
    <scope>NUCLEOTIDE SEQUENCE [LARGE SCALE GENOMIC DNA]</scope>
    <source>
        <strain evidence="2 3">NBRC 107573</strain>
    </source>
</reference>
<gene>
    <name evidence="2" type="ORF">ROR02_05680</name>
</gene>
<proteinExistence type="predicted"/>
<evidence type="ECO:0000313" key="3">
    <source>
        <dbReference type="Proteomes" id="UP000321567"/>
    </source>
</evidence>
<keyword evidence="3" id="KW-1185">Reference proteome</keyword>
<dbReference type="AlphaFoldDB" id="A0A512H4S6"/>
<evidence type="ECO:0000256" key="1">
    <source>
        <dbReference type="SAM" id="MobiDB-lite"/>
    </source>
</evidence>
<feature type="region of interest" description="Disordered" evidence="1">
    <location>
        <begin position="396"/>
        <end position="415"/>
    </location>
</feature>
<name>A0A512H4S6_9PROT</name>
<accession>A0A512H4S6</accession>